<dbReference type="AlphaFoldDB" id="X1TLN9"/>
<reference evidence="2" key="1">
    <citation type="journal article" date="2014" name="Front. Microbiol.">
        <title>High frequency of phylogenetically diverse reductive dehalogenase-homologous genes in deep subseafloor sedimentary metagenomes.</title>
        <authorList>
            <person name="Kawai M."/>
            <person name="Futagami T."/>
            <person name="Toyoda A."/>
            <person name="Takaki Y."/>
            <person name="Nishi S."/>
            <person name="Hori S."/>
            <person name="Arai W."/>
            <person name="Tsubouchi T."/>
            <person name="Morono Y."/>
            <person name="Uchiyama I."/>
            <person name="Ito T."/>
            <person name="Fujiyama A."/>
            <person name="Inagaki F."/>
            <person name="Takami H."/>
        </authorList>
    </citation>
    <scope>NUCLEOTIDE SEQUENCE</scope>
    <source>
        <strain evidence="2">Expedition CK06-06</strain>
    </source>
</reference>
<name>X1TLN9_9ZZZZ</name>
<comment type="caution">
    <text evidence="2">The sequence shown here is derived from an EMBL/GenBank/DDBJ whole genome shotgun (WGS) entry which is preliminary data.</text>
</comment>
<accession>X1TLN9</accession>
<proteinExistence type="predicted"/>
<organism evidence="2">
    <name type="scientific">marine sediment metagenome</name>
    <dbReference type="NCBI Taxonomy" id="412755"/>
    <lineage>
        <taxon>unclassified sequences</taxon>
        <taxon>metagenomes</taxon>
        <taxon>ecological metagenomes</taxon>
    </lineage>
</organism>
<gene>
    <name evidence="2" type="ORF">S12H4_40343</name>
</gene>
<protein>
    <submittedName>
        <fullName evidence="2">Uncharacterized protein</fullName>
    </submittedName>
</protein>
<evidence type="ECO:0000256" key="1">
    <source>
        <dbReference type="SAM" id="MobiDB-lite"/>
    </source>
</evidence>
<feature type="region of interest" description="Disordered" evidence="1">
    <location>
        <begin position="52"/>
        <end position="71"/>
    </location>
</feature>
<dbReference type="EMBL" id="BARW01024471">
    <property type="protein sequence ID" value="GAI92286.1"/>
    <property type="molecule type" value="Genomic_DNA"/>
</dbReference>
<evidence type="ECO:0000313" key="2">
    <source>
        <dbReference type="EMBL" id="GAI92286.1"/>
    </source>
</evidence>
<sequence>MYKNIKELLVDATKLPVAIEAKLPAGAPVISTMLLDAADKIPAVPDFPMEIPDLPAPPELPELPELPGAPELGRRRYVTGVEVRPVAPVTPRPAAPVVARKPLGEEILS</sequence>